<organism evidence="1 2">
    <name type="scientific">Roseibium album</name>
    <dbReference type="NCBI Taxonomy" id="311410"/>
    <lineage>
        <taxon>Bacteria</taxon>
        <taxon>Pseudomonadati</taxon>
        <taxon>Pseudomonadota</taxon>
        <taxon>Alphaproteobacteria</taxon>
        <taxon>Hyphomicrobiales</taxon>
        <taxon>Stappiaceae</taxon>
        <taxon>Roseibium</taxon>
    </lineage>
</organism>
<dbReference type="STRING" id="311410.LA5095_04769"/>
<name>A0A0M7A1G4_9HYPH</name>
<proteinExistence type="predicted"/>
<dbReference type="EMBL" id="CXWC01000003">
    <property type="protein sequence ID" value="CTQ68282.1"/>
    <property type="molecule type" value="Genomic_DNA"/>
</dbReference>
<gene>
    <name evidence="1" type="ORF">LA5096_01748</name>
</gene>
<evidence type="ECO:0000313" key="1">
    <source>
        <dbReference type="EMBL" id="CTQ68282.1"/>
    </source>
</evidence>
<dbReference type="GeneID" id="97669161"/>
<evidence type="ECO:0000313" key="2">
    <source>
        <dbReference type="Proteomes" id="UP000049983"/>
    </source>
</evidence>
<keyword evidence="2" id="KW-1185">Reference proteome</keyword>
<sequence length="237" mass="24793">MYQLDIRIDIPDVKALVSAGQKVALVQEVASGAFSGGVKAEGETGELVEGSEIAHGDGDDTPDIVNFQAGKVVWVTFAPVQNTTVTWERDVAIYQSGQPSSGAEIVQSNSVRPVSPGVVYPYTTSGFGAGQRPAGTDLNSYYMCNSNAHSGLAFGLARDCTVNGNKLPGSPVANSIRTVLNGEIGCFQLVDRIHLFVGTLTGVGVFQNVALIHLSTTAISEDTPVTATYSDGGFTFT</sequence>
<reference evidence="2" key="1">
    <citation type="submission" date="2015-07" db="EMBL/GenBank/DDBJ databases">
        <authorList>
            <person name="Rodrigo-Torres Lidia"/>
            <person name="Arahal R.David."/>
        </authorList>
    </citation>
    <scope>NUCLEOTIDE SEQUENCE [LARGE SCALE GENOMIC DNA]</scope>
    <source>
        <strain evidence="2">CECT 5096</strain>
    </source>
</reference>
<dbReference type="Proteomes" id="UP000049983">
    <property type="component" value="Unassembled WGS sequence"/>
</dbReference>
<accession>A0A0M7A1G4</accession>
<protein>
    <submittedName>
        <fullName evidence="1">Uncharacterized protein</fullName>
    </submittedName>
</protein>
<dbReference type="AlphaFoldDB" id="A0A0M7A1G4"/>
<dbReference type="RefSeq" id="WP_055119509.1">
    <property type="nucleotide sequence ID" value="NZ_CANKXR010000006.1"/>
</dbReference>